<dbReference type="InterPro" id="IPR009072">
    <property type="entry name" value="Histone-fold"/>
</dbReference>
<name>A0A9W9K9N1_9EURO</name>
<dbReference type="Proteomes" id="UP001149165">
    <property type="component" value="Unassembled WGS sequence"/>
</dbReference>
<evidence type="ECO:0000313" key="3">
    <source>
        <dbReference type="Proteomes" id="UP001149165"/>
    </source>
</evidence>
<dbReference type="PANTHER" id="PTHR15992:SF5">
    <property type="entry name" value="HOLLIDAY JUNCTION RECOGNITION PROTEIN"/>
    <property type="match status" value="1"/>
</dbReference>
<gene>
    <name evidence="2" type="ORF">N7456_008432</name>
</gene>
<proteinExistence type="predicted"/>
<dbReference type="Pfam" id="PF10384">
    <property type="entry name" value="Scm3"/>
    <property type="match status" value="1"/>
</dbReference>
<dbReference type="EMBL" id="JAPQKH010000005">
    <property type="protein sequence ID" value="KAJ5097711.1"/>
    <property type="molecule type" value="Genomic_DNA"/>
</dbReference>
<keyword evidence="3" id="KW-1185">Reference proteome</keyword>
<evidence type="ECO:0000256" key="1">
    <source>
        <dbReference type="SAM" id="MobiDB-lite"/>
    </source>
</evidence>
<feature type="compositionally biased region" description="Polar residues" evidence="1">
    <location>
        <begin position="367"/>
        <end position="379"/>
    </location>
</feature>
<dbReference type="OrthoDB" id="2420608at2759"/>
<dbReference type="CDD" id="cd00167">
    <property type="entry name" value="SANT"/>
    <property type="match status" value="1"/>
</dbReference>
<dbReference type="PANTHER" id="PTHR15992">
    <property type="entry name" value="HOLLIDAY JUNCTION RECOGNITION PROTEIN"/>
    <property type="match status" value="1"/>
</dbReference>
<dbReference type="AlphaFoldDB" id="A0A9W9K9N1"/>
<evidence type="ECO:0008006" key="4">
    <source>
        <dbReference type="Google" id="ProtNLM"/>
    </source>
</evidence>
<organism evidence="2 3">
    <name type="scientific">Penicillium angulare</name>
    <dbReference type="NCBI Taxonomy" id="116970"/>
    <lineage>
        <taxon>Eukaryota</taxon>
        <taxon>Fungi</taxon>
        <taxon>Dikarya</taxon>
        <taxon>Ascomycota</taxon>
        <taxon>Pezizomycotina</taxon>
        <taxon>Eurotiomycetes</taxon>
        <taxon>Eurotiomycetidae</taxon>
        <taxon>Eurotiales</taxon>
        <taxon>Aspergillaceae</taxon>
        <taxon>Penicillium</taxon>
    </lineage>
</organism>
<reference evidence="2" key="1">
    <citation type="submission" date="2022-11" db="EMBL/GenBank/DDBJ databases">
        <authorList>
            <person name="Petersen C."/>
        </authorList>
    </citation>
    <scope>NUCLEOTIDE SEQUENCE</scope>
    <source>
        <strain evidence="2">IBT 30069</strain>
    </source>
</reference>
<sequence>MYDTMERPLKRPRLSLTPDPLEQNETEGKQGEEEIPEEWDLQAARTQNDMRLKSIFEGIFSKYGKDFTDIGDEIDLQTGNIVVDNGHLSGMRKEDDAGETAEAWLHEAALSEGDADQENGTHEEQETIMRRDITAYSLGPATDDETAKSPVNNALVDHGPDLQKDASKPVVKSQPAPDPFYKDTGPADPVWQAPELPAIFSTPTAETRRKGISPKLPNITREASPPGSGSLWSVPRVRRPRTEGKAKATPSKRRSRAKRKYHSSPMVHDWSFAATPDGDESDDPLQEFEPSPSPSLLKRKGSAKVKHGRSIPPPAYTDSPLSRQPFPDTQPLENQSATEAEVYPEETQEPTAEPEDTRHLEFEDDSNLSNLHENDSYATPKTPLIIKSSPSEKSPVKSPRGLTPSEAKLIVRMRHLQKKKWQEIHDHMPSRSRACIYQWNAWHWAERRASPPSLSAPWSQAESEILDQLKDDNDISWLDIRKNFPNRTQAEIEFEFLRLWVGDEVWYGEGYHAPEQTVQQEEEIRNEPATAPETVPEDSEKEEEAGSEESDASPEPVHPKLPEAISTPVGTKRLRIFEDLMDDDDDDEDPLASSPSKLSAIFLDSPNVNRQRSRTPIRPSPAKRLRFTE</sequence>
<feature type="compositionally biased region" description="Acidic residues" evidence="1">
    <location>
        <begin position="535"/>
        <end position="552"/>
    </location>
</feature>
<dbReference type="Gene3D" id="1.10.20.10">
    <property type="entry name" value="Histone, subunit A"/>
    <property type="match status" value="1"/>
</dbReference>
<feature type="compositionally biased region" description="Basic residues" evidence="1">
    <location>
        <begin position="611"/>
        <end position="629"/>
    </location>
</feature>
<dbReference type="GO" id="GO:0046982">
    <property type="term" value="F:protein heterodimerization activity"/>
    <property type="evidence" value="ECO:0007669"/>
    <property type="project" value="InterPro"/>
</dbReference>
<dbReference type="GO" id="GO:0042393">
    <property type="term" value="F:histone binding"/>
    <property type="evidence" value="ECO:0007669"/>
    <property type="project" value="InterPro"/>
</dbReference>
<feature type="compositionally biased region" description="Basic residues" evidence="1">
    <location>
        <begin position="297"/>
        <end position="309"/>
    </location>
</feature>
<feature type="compositionally biased region" description="Basic residues" evidence="1">
    <location>
        <begin position="250"/>
        <end position="262"/>
    </location>
</feature>
<feature type="region of interest" description="Disordered" evidence="1">
    <location>
        <begin position="139"/>
        <end position="404"/>
    </location>
</feature>
<comment type="caution">
    <text evidence="2">The sequence shown here is derived from an EMBL/GenBank/DDBJ whole genome shotgun (WGS) entry which is preliminary data.</text>
</comment>
<protein>
    <recommendedName>
        <fullName evidence="4">Myb-like domain-containing protein</fullName>
    </recommendedName>
</protein>
<feature type="region of interest" description="Disordered" evidence="1">
    <location>
        <begin position="1"/>
        <end position="36"/>
    </location>
</feature>
<dbReference type="InterPro" id="IPR001005">
    <property type="entry name" value="SANT/Myb"/>
</dbReference>
<feature type="compositionally biased region" description="Acidic residues" evidence="1">
    <location>
        <begin position="277"/>
        <end position="286"/>
    </location>
</feature>
<feature type="compositionally biased region" description="Low complexity" evidence="1">
    <location>
        <begin position="387"/>
        <end position="399"/>
    </location>
</feature>
<reference evidence="2" key="2">
    <citation type="journal article" date="2023" name="IMA Fungus">
        <title>Comparative genomic study of the Penicillium genus elucidates a diverse pangenome and 15 lateral gene transfer events.</title>
        <authorList>
            <person name="Petersen C."/>
            <person name="Sorensen T."/>
            <person name="Nielsen M.R."/>
            <person name="Sondergaard T.E."/>
            <person name="Sorensen J.L."/>
            <person name="Fitzpatrick D.A."/>
            <person name="Frisvad J.C."/>
            <person name="Nielsen K.L."/>
        </authorList>
    </citation>
    <scope>NUCLEOTIDE SEQUENCE</scope>
    <source>
        <strain evidence="2">IBT 30069</strain>
    </source>
</reference>
<feature type="compositionally biased region" description="Basic and acidic residues" evidence="1">
    <location>
        <begin position="158"/>
        <end position="167"/>
    </location>
</feature>
<feature type="compositionally biased region" description="Acidic residues" evidence="1">
    <location>
        <begin position="579"/>
        <end position="590"/>
    </location>
</feature>
<evidence type="ECO:0000313" key="2">
    <source>
        <dbReference type="EMBL" id="KAJ5097711.1"/>
    </source>
</evidence>
<accession>A0A9W9K9N1</accession>
<feature type="compositionally biased region" description="Acidic residues" evidence="1">
    <location>
        <begin position="342"/>
        <end position="354"/>
    </location>
</feature>
<dbReference type="GO" id="GO:0005634">
    <property type="term" value="C:nucleus"/>
    <property type="evidence" value="ECO:0007669"/>
    <property type="project" value="InterPro"/>
</dbReference>
<dbReference type="InterPro" id="IPR018465">
    <property type="entry name" value="Scm3/HJURP"/>
</dbReference>
<feature type="region of interest" description="Disordered" evidence="1">
    <location>
        <begin position="514"/>
        <end position="629"/>
    </location>
</feature>